<keyword evidence="3" id="KW-1185">Reference proteome</keyword>
<evidence type="ECO:0000313" key="3">
    <source>
        <dbReference type="Proteomes" id="UP000026961"/>
    </source>
</evidence>
<proteinExistence type="predicted"/>
<reference evidence="2" key="1">
    <citation type="submission" date="2013-08" db="EMBL/GenBank/DDBJ databases">
        <title>Oryza genome evolution.</title>
        <authorList>
            <person name="Wing R.A."/>
            <person name="Panaud O."/>
            <person name="Oliveira A.C."/>
        </authorList>
    </citation>
    <scope>NUCLEOTIDE SEQUENCE</scope>
</reference>
<organism evidence="2">
    <name type="scientific">Oryza glumipatula</name>
    <dbReference type="NCBI Taxonomy" id="40148"/>
    <lineage>
        <taxon>Eukaryota</taxon>
        <taxon>Viridiplantae</taxon>
        <taxon>Streptophyta</taxon>
        <taxon>Embryophyta</taxon>
        <taxon>Tracheophyta</taxon>
        <taxon>Spermatophyta</taxon>
        <taxon>Magnoliopsida</taxon>
        <taxon>Liliopsida</taxon>
        <taxon>Poales</taxon>
        <taxon>Poaceae</taxon>
        <taxon>BOP clade</taxon>
        <taxon>Oryzoideae</taxon>
        <taxon>Oryzeae</taxon>
        <taxon>Oryzinae</taxon>
        <taxon>Oryza</taxon>
    </lineage>
</organism>
<dbReference type="Proteomes" id="UP000026961">
    <property type="component" value="Chromosome 1"/>
</dbReference>
<dbReference type="Gramene" id="OGLUM01G31940.2">
    <property type="protein sequence ID" value="OGLUM01G31940.2"/>
    <property type="gene ID" value="OGLUM01G31940"/>
</dbReference>
<reference evidence="2" key="2">
    <citation type="submission" date="2015-04" db="UniProtKB">
        <authorList>
            <consortium name="EnsemblPlants"/>
        </authorList>
    </citation>
    <scope>IDENTIFICATION</scope>
</reference>
<dbReference type="AlphaFoldDB" id="A0A0D9YDS1"/>
<feature type="compositionally biased region" description="Low complexity" evidence="1">
    <location>
        <begin position="7"/>
        <end position="32"/>
    </location>
</feature>
<protein>
    <submittedName>
        <fullName evidence="2">Uncharacterized protein</fullName>
    </submittedName>
</protein>
<feature type="region of interest" description="Disordered" evidence="1">
    <location>
        <begin position="1"/>
        <end position="105"/>
    </location>
</feature>
<name>A0A0D9YDS1_9ORYZ</name>
<reference evidence="2" key="3">
    <citation type="submission" date="2018-05" db="EMBL/GenBank/DDBJ databases">
        <title>OgluRS3 (Oryza glumaepatula Reference Sequence Version 3).</title>
        <authorList>
            <person name="Zhang J."/>
            <person name="Kudrna D."/>
            <person name="Lee S."/>
            <person name="Talag J."/>
            <person name="Welchert J."/>
            <person name="Wing R.A."/>
        </authorList>
    </citation>
    <scope>NUCLEOTIDE SEQUENCE [LARGE SCALE GENOMIC DNA]</scope>
</reference>
<evidence type="ECO:0000313" key="2">
    <source>
        <dbReference type="EnsemblPlants" id="OGLUM01G31940.2"/>
    </source>
</evidence>
<accession>A0A0D9YDS1</accession>
<dbReference type="EnsemblPlants" id="OGLUM01G31940.2">
    <property type="protein sequence ID" value="OGLUM01G31940.2"/>
    <property type="gene ID" value="OGLUM01G31940"/>
</dbReference>
<evidence type="ECO:0000256" key="1">
    <source>
        <dbReference type="SAM" id="MobiDB-lite"/>
    </source>
</evidence>
<sequence>MTPPPRLLALRLPTLPRSRPPSSSHVSPPSRLLLHRVADGSMSSSSSRGPGWLSTAPSQIQPSLIPDSPIPTAPSQRRGGVVAREMTGGESEEGEADGNPPSVTLALQSPFTVEPCVVAFPRRCHHIKAPHAWSSFPEAGRNGRSLAKAPSRSGQLPQQQRVHGLLHCSVRGSGLFCQRGHCLIHHRRGFFPFPKCTTYLPLRNFFFSNEIDRIPMAVATRTGKPSLDMFLAEMRRFEVLPSAVKNCWNVTSLLLLARSLLLAPVYCHRAAASSPEPLSSPSAAGAEKLIFLLSWLYFLSSHLTFTSRNEMMADYLLDHCDVPLRFKDMHKSKINMLPRSKLLTLWPTGDFGKILSCFTMAFHCLAHDASWLTIYRKEVASSGEFDLNVDLADWRMASRRSFRDYLRKVFGTLFFFRDCLSKFSLVTSKKSQSGGRQASW</sequence>